<name>A0A4Z2HHQ9_9TELE</name>
<proteinExistence type="predicted"/>
<dbReference type="AlphaFoldDB" id="A0A4Z2HHQ9"/>
<feature type="region of interest" description="Disordered" evidence="1">
    <location>
        <begin position="1"/>
        <end position="23"/>
    </location>
</feature>
<comment type="caution">
    <text evidence="2">The sequence shown here is derived from an EMBL/GenBank/DDBJ whole genome shotgun (WGS) entry which is preliminary data.</text>
</comment>
<organism evidence="2 3">
    <name type="scientific">Liparis tanakae</name>
    <name type="common">Tanaka's snailfish</name>
    <dbReference type="NCBI Taxonomy" id="230148"/>
    <lineage>
        <taxon>Eukaryota</taxon>
        <taxon>Metazoa</taxon>
        <taxon>Chordata</taxon>
        <taxon>Craniata</taxon>
        <taxon>Vertebrata</taxon>
        <taxon>Euteleostomi</taxon>
        <taxon>Actinopterygii</taxon>
        <taxon>Neopterygii</taxon>
        <taxon>Teleostei</taxon>
        <taxon>Neoteleostei</taxon>
        <taxon>Acanthomorphata</taxon>
        <taxon>Eupercaria</taxon>
        <taxon>Perciformes</taxon>
        <taxon>Cottioidei</taxon>
        <taxon>Cottales</taxon>
        <taxon>Liparidae</taxon>
        <taxon>Liparis</taxon>
    </lineage>
</organism>
<feature type="compositionally biased region" description="Low complexity" evidence="1">
    <location>
        <begin position="7"/>
        <end position="17"/>
    </location>
</feature>
<dbReference type="Proteomes" id="UP000314294">
    <property type="component" value="Unassembled WGS sequence"/>
</dbReference>
<sequence>MSPPEPASSEASSSESETGNLARRTPRLKLWERWRGLGSQKSERWRLARRLCCGLENIIQYGGQDGCSPDEEESGGRCWLVKPFCSPVSTQFSRLNSYCHVDKQHTPAAYMMCSGVQGWVTHGGSVAVSLGVSRVQSGGPGRVRRGVRQDPALRNRRTVGMIRWNHKRPAQFLQRSQDVLHPLHVRLLLPHLTKNRVRSQLQFPLLAKFNRRALLFATRASLAFKQPKRSASLRVWSSSCSSDFTFKAIKYESVQTHSFSTLFLRASQVFARRETSSAARYRAALGSGAELLGGGSSACGVSGVGCSACGVSGVGCSACGVLGVLSLPCKKRPTHCRSCRL</sequence>
<accession>A0A4Z2HHQ9</accession>
<gene>
    <name evidence="2" type="ORF">EYF80_024414</name>
</gene>
<protein>
    <submittedName>
        <fullName evidence="2">Uncharacterized protein</fullName>
    </submittedName>
</protein>
<dbReference type="EMBL" id="SRLO01000236">
    <property type="protein sequence ID" value="TNN65378.1"/>
    <property type="molecule type" value="Genomic_DNA"/>
</dbReference>
<evidence type="ECO:0000313" key="2">
    <source>
        <dbReference type="EMBL" id="TNN65378.1"/>
    </source>
</evidence>
<evidence type="ECO:0000256" key="1">
    <source>
        <dbReference type="SAM" id="MobiDB-lite"/>
    </source>
</evidence>
<reference evidence="2 3" key="1">
    <citation type="submission" date="2019-03" db="EMBL/GenBank/DDBJ databases">
        <title>First draft genome of Liparis tanakae, snailfish: a comprehensive survey of snailfish specific genes.</title>
        <authorList>
            <person name="Kim W."/>
            <person name="Song I."/>
            <person name="Jeong J.-H."/>
            <person name="Kim D."/>
            <person name="Kim S."/>
            <person name="Ryu S."/>
            <person name="Song J.Y."/>
            <person name="Lee S.K."/>
        </authorList>
    </citation>
    <scope>NUCLEOTIDE SEQUENCE [LARGE SCALE GENOMIC DNA]</scope>
    <source>
        <tissue evidence="2">Muscle</tissue>
    </source>
</reference>
<keyword evidence="3" id="KW-1185">Reference proteome</keyword>
<evidence type="ECO:0000313" key="3">
    <source>
        <dbReference type="Proteomes" id="UP000314294"/>
    </source>
</evidence>